<dbReference type="Gene3D" id="1.20.1250.20">
    <property type="entry name" value="MFS general substrate transporter like domains"/>
    <property type="match status" value="1"/>
</dbReference>
<comment type="subcellular location">
    <subcellularLocation>
        <location evidence="1">Cell membrane</location>
        <topology evidence="1">Multi-pass membrane protein</topology>
    </subcellularLocation>
</comment>
<keyword evidence="6 7" id="KW-0472">Membrane</keyword>
<feature type="transmembrane region" description="Helical" evidence="7">
    <location>
        <begin position="169"/>
        <end position="187"/>
    </location>
</feature>
<evidence type="ECO:0000313" key="9">
    <source>
        <dbReference type="EMBL" id="SIR80593.1"/>
    </source>
</evidence>
<dbReference type="PANTHER" id="PTHR23517:SF3">
    <property type="entry name" value="INTEGRAL MEMBRANE TRANSPORT PROTEIN"/>
    <property type="match status" value="1"/>
</dbReference>
<reference evidence="10" key="1">
    <citation type="submission" date="2017-01" db="EMBL/GenBank/DDBJ databases">
        <authorList>
            <person name="Varghese N."/>
            <person name="Submissions S."/>
        </authorList>
    </citation>
    <scope>NUCLEOTIDE SEQUENCE [LARGE SCALE GENOMIC DNA]</scope>
    <source>
        <strain evidence="10">DSM 21768</strain>
    </source>
</reference>
<evidence type="ECO:0000259" key="8">
    <source>
        <dbReference type="PROSITE" id="PS50850"/>
    </source>
</evidence>
<accession>A0A1N7DXM5</accession>
<dbReference type="GO" id="GO:0022857">
    <property type="term" value="F:transmembrane transporter activity"/>
    <property type="evidence" value="ECO:0007669"/>
    <property type="project" value="InterPro"/>
</dbReference>
<evidence type="ECO:0000256" key="7">
    <source>
        <dbReference type="SAM" id="Phobius"/>
    </source>
</evidence>
<keyword evidence="2" id="KW-0813">Transport</keyword>
<feature type="transmembrane region" description="Helical" evidence="7">
    <location>
        <begin position="50"/>
        <end position="70"/>
    </location>
</feature>
<dbReference type="PANTHER" id="PTHR23517">
    <property type="entry name" value="RESISTANCE PROTEIN MDTM, PUTATIVE-RELATED-RELATED"/>
    <property type="match status" value="1"/>
</dbReference>
<feature type="transmembrane region" description="Helical" evidence="7">
    <location>
        <begin position="348"/>
        <end position="369"/>
    </location>
</feature>
<dbReference type="EMBL" id="FTNU01000002">
    <property type="protein sequence ID" value="SIR80593.1"/>
    <property type="molecule type" value="Genomic_DNA"/>
</dbReference>
<feature type="transmembrane region" description="Helical" evidence="7">
    <location>
        <begin position="375"/>
        <end position="395"/>
    </location>
</feature>
<dbReference type="SUPFAM" id="SSF103473">
    <property type="entry name" value="MFS general substrate transporter"/>
    <property type="match status" value="1"/>
</dbReference>
<evidence type="ECO:0000256" key="4">
    <source>
        <dbReference type="ARBA" id="ARBA00022692"/>
    </source>
</evidence>
<sequence length="399" mass="43828">MRFVQNIINDINTLCYPLKMRLLASFLQKLVTEGMIPFVMMFLVLQEGEFLAGAIAFAILALGTFFNGYGGKAVASQNIKNALIWGEFVQFIAVLLMAIFVNSIVFILLYLLKNVIFSYLVPFGEVFVFELTTNENRAVLYQLSGLMNGLAAPLGALLGGFFYSYGLNILIYVLSAFSFLIFLLYFFGFAQLSHNRLAGQSTDSQAKTPTKNNQFSRILDDKSATYLLLSSVFIHSLFFSLSQFLPAYLSGLNNGSQLLSFSRTISGVVVLVAGLALLGFIKKIARYTTMLWTTFLYGLLFVLLFLVIDNEYLFYMVSALVIVFYFVSVVGIKTIYANGIGDKNAGIYLSAFSLTGRAGNIIAALILMISGFVGYGGTVGILALFATLATGWLLLAKTA</sequence>
<dbReference type="InterPro" id="IPR011701">
    <property type="entry name" value="MFS"/>
</dbReference>
<feature type="transmembrane region" description="Helical" evidence="7">
    <location>
        <begin position="226"/>
        <end position="249"/>
    </location>
</feature>
<keyword evidence="3" id="KW-1003">Cell membrane</keyword>
<keyword evidence="5 7" id="KW-1133">Transmembrane helix</keyword>
<protein>
    <submittedName>
        <fullName evidence="9">Major Facilitator Superfamily protein</fullName>
    </submittedName>
</protein>
<feature type="domain" description="Major facilitator superfamily (MFS) profile" evidence="8">
    <location>
        <begin position="1"/>
        <end position="399"/>
    </location>
</feature>
<gene>
    <name evidence="9" type="ORF">SAMN02745664_102208</name>
</gene>
<dbReference type="AlphaFoldDB" id="A0A1N7DXM5"/>
<dbReference type="PROSITE" id="PS50850">
    <property type="entry name" value="MFS"/>
    <property type="match status" value="1"/>
</dbReference>
<dbReference type="InterPro" id="IPR036259">
    <property type="entry name" value="MFS_trans_sf"/>
</dbReference>
<keyword evidence="4 7" id="KW-0812">Transmembrane</keyword>
<evidence type="ECO:0000256" key="5">
    <source>
        <dbReference type="ARBA" id="ARBA00022989"/>
    </source>
</evidence>
<organism evidence="9 10">
    <name type="scientific">Moraxella cuniculi DSM 21768</name>
    <dbReference type="NCBI Taxonomy" id="1122245"/>
    <lineage>
        <taxon>Bacteria</taxon>
        <taxon>Pseudomonadati</taxon>
        <taxon>Pseudomonadota</taxon>
        <taxon>Gammaproteobacteria</taxon>
        <taxon>Moraxellales</taxon>
        <taxon>Moraxellaceae</taxon>
        <taxon>Moraxella</taxon>
    </lineage>
</organism>
<dbReference type="STRING" id="34061.B0189_02715"/>
<feature type="transmembrane region" description="Helical" evidence="7">
    <location>
        <begin position="26"/>
        <end position="44"/>
    </location>
</feature>
<evidence type="ECO:0000256" key="2">
    <source>
        <dbReference type="ARBA" id="ARBA00022448"/>
    </source>
</evidence>
<feature type="transmembrane region" description="Helical" evidence="7">
    <location>
        <begin position="82"/>
        <end position="110"/>
    </location>
</feature>
<dbReference type="Proteomes" id="UP000187495">
    <property type="component" value="Unassembled WGS sequence"/>
</dbReference>
<name>A0A1N7DXM5_9GAMM</name>
<evidence type="ECO:0000313" key="10">
    <source>
        <dbReference type="Proteomes" id="UP000187495"/>
    </source>
</evidence>
<proteinExistence type="predicted"/>
<keyword evidence="10" id="KW-1185">Reference proteome</keyword>
<dbReference type="InterPro" id="IPR020846">
    <property type="entry name" value="MFS_dom"/>
</dbReference>
<dbReference type="Pfam" id="PF07690">
    <property type="entry name" value="MFS_1"/>
    <property type="match status" value="1"/>
</dbReference>
<evidence type="ECO:0000256" key="3">
    <source>
        <dbReference type="ARBA" id="ARBA00022475"/>
    </source>
</evidence>
<feature type="transmembrane region" description="Helical" evidence="7">
    <location>
        <begin position="261"/>
        <end position="281"/>
    </location>
</feature>
<feature type="transmembrane region" description="Helical" evidence="7">
    <location>
        <begin position="314"/>
        <end position="336"/>
    </location>
</feature>
<dbReference type="GO" id="GO:0005886">
    <property type="term" value="C:plasma membrane"/>
    <property type="evidence" value="ECO:0007669"/>
    <property type="project" value="UniProtKB-SubCell"/>
</dbReference>
<dbReference type="InterPro" id="IPR050171">
    <property type="entry name" value="MFS_Transporters"/>
</dbReference>
<feature type="transmembrane region" description="Helical" evidence="7">
    <location>
        <begin position="116"/>
        <end position="133"/>
    </location>
</feature>
<feature type="transmembrane region" description="Helical" evidence="7">
    <location>
        <begin position="145"/>
        <end position="163"/>
    </location>
</feature>
<evidence type="ECO:0000256" key="1">
    <source>
        <dbReference type="ARBA" id="ARBA00004651"/>
    </source>
</evidence>
<evidence type="ECO:0000256" key="6">
    <source>
        <dbReference type="ARBA" id="ARBA00023136"/>
    </source>
</evidence>
<feature type="transmembrane region" description="Helical" evidence="7">
    <location>
        <begin position="288"/>
        <end position="308"/>
    </location>
</feature>